<dbReference type="InterPro" id="IPR037069">
    <property type="entry name" value="AcylCoA_DH/ox_N_sf"/>
</dbReference>
<feature type="domain" description="Acyl-CoA dehydrogenase/oxidase N-terminal" evidence="9">
    <location>
        <begin position="79"/>
        <end position="156"/>
    </location>
</feature>
<dbReference type="InterPro" id="IPR006091">
    <property type="entry name" value="Acyl-CoA_Oxase/DH_mid-dom"/>
</dbReference>
<evidence type="ECO:0000256" key="5">
    <source>
        <dbReference type="ARBA" id="ARBA00023002"/>
    </source>
</evidence>
<comment type="caution">
    <text evidence="11">The sequence shown here is derived from an EMBL/GenBank/DDBJ whole genome shotgun (WGS) entry which is preliminary data.</text>
</comment>
<dbReference type="EMBL" id="JAEPIV010000001">
    <property type="protein sequence ID" value="MBK4717369.1"/>
    <property type="molecule type" value="Genomic_DNA"/>
</dbReference>
<dbReference type="PANTHER" id="PTHR42803:SF1">
    <property type="entry name" value="BROAD-SPECIFICITY LINEAR ACYL-COA DEHYDROGENASE FADE5"/>
    <property type="match status" value="1"/>
</dbReference>
<evidence type="ECO:0000256" key="3">
    <source>
        <dbReference type="ARBA" id="ARBA00022630"/>
    </source>
</evidence>
<keyword evidence="3 6" id="KW-0285">Flavoprotein</keyword>
<dbReference type="SUPFAM" id="SSF56645">
    <property type="entry name" value="Acyl-CoA dehydrogenase NM domain-like"/>
    <property type="match status" value="1"/>
</dbReference>
<evidence type="ECO:0000259" key="8">
    <source>
        <dbReference type="Pfam" id="PF02770"/>
    </source>
</evidence>
<keyword evidence="4 6" id="KW-0274">FAD</keyword>
<evidence type="ECO:0000259" key="10">
    <source>
        <dbReference type="Pfam" id="PF12806"/>
    </source>
</evidence>
<comment type="similarity">
    <text evidence="2 6">Belongs to the acyl-CoA dehydrogenase family.</text>
</comment>
<dbReference type="Gene3D" id="1.20.140.10">
    <property type="entry name" value="Butyryl-CoA Dehydrogenase, subunit A, domain 3"/>
    <property type="match status" value="1"/>
</dbReference>
<evidence type="ECO:0000259" key="7">
    <source>
        <dbReference type="Pfam" id="PF00441"/>
    </source>
</evidence>
<dbReference type="InterPro" id="IPR052166">
    <property type="entry name" value="Diverse_Acyl-CoA_DH"/>
</dbReference>
<proteinExistence type="inferred from homology"/>
<feature type="domain" description="Acyl-CoA dehydrogenase/oxidase C-terminal" evidence="7">
    <location>
        <begin position="282"/>
        <end position="450"/>
    </location>
</feature>
<keyword evidence="5 6" id="KW-0560">Oxidoreductase</keyword>
<sequence length="596" mass="64806">MPIYKAPLEDVRFVLDEIVGAGKLAELPGYEDATPDLIAQVLEEGAKLCEEVLFPLNQPGDGEGCTFENGVVRTPKGFKEAYATYIEAGWQGLSCDPAYGGQGLPKLVNTMLEEFICSANLSFGMYPGLSLGAYNALSMYGSDPLKQRFLGRLVDGTWAGTMCLTEPHCGTDLGLIRTKAVPQEDGSHRITGTKIFISAGEHDLTENILHLVLARLPDAPAGTRGISLFLVPKFLPNEDGTVGPRNGVACGSIEHKMGIKASATCVMNFEDATGWLVGEPHKGMRAMFVMMNAARLAVGIQGLGVAEVSYQNAVAYARERLQGRSLKGTAHPDKPADPIIVHPDVRRNLLTARAYTEGARALGALVGYKLDVAEKHADEKTRREADEFVQLMTPIVKALFTDIGFESANIAVQVHGGHGFIWETGVEQYVRDARICQIYEGTNGIQALDLVGRKLPQDMGRLLRRFFHPVGAEIEADMEKEELAEFVLPLAKAFAKLQQATAIIAQKGLKDPEEAGAAATDYLRLFGLVALGWMWLRMVKVAQAKLAAGEGNATFLEAKIRTARFYMTKLLPQTNALFITIMAGSKPLMEMEENAF</sequence>
<reference evidence="11 12" key="1">
    <citation type="submission" date="2021-01" db="EMBL/GenBank/DDBJ databases">
        <title>Azospirillum sp. YIM DDC1 draft genome.</title>
        <authorList>
            <person name="Wang Y.-X."/>
        </authorList>
    </citation>
    <scope>NUCLEOTIDE SEQUENCE [LARGE SCALE GENOMIC DNA]</scope>
    <source>
        <strain evidence="11 12">YIM DDC1</strain>
    </source>
</reference>
<protein>
    <submittedName>
        <fullName evidence="11">Acyl-CoA dehydrogenase C-terminal domain-containing protein</fullName>
    </submittedName>
</protein>
<gene>
    <name evidence="11" type="ORF">JJL56_00655</name>
</gene>
<dbReference type="Pfam" id="PF02770">
    <property type="entry name" value="Acyl-CoA_dh_M"/>
    <property type="match status" value="1"/>
</dbReference>
<dbReference type="Pfam" id="PF12806">
    <property type="entry name" value="Acyl-CoA_dh_C"/>
    <property type="match status" value="1"/>
</dbReference>
<dbReference type="InterPro" id="IPR009100">
    <property type="entry name" value="AcylCoA_DH/oxidase_NM_dom_sf"/>
</dbReference>
<dbReference type="Proteomes" id="UP000654452">
    <property type="component" value="Unassembled WGS sequence"/>
</dbReference>
<dbReference type="RefSeq" id="WP_200483812.1">
    <property type="nucleotide sequence ID" value="NZ_JAEPIV010000001.1"/>
</dbReference>
<dbReference type="InterPro" id="IPR025878">
    <property type="entry name" value="Acyl-CoA_dh-like_C_dom"/>
</dbReference>
<dbReference type="Pfam" id="PF02771">
    <property type="entry name" value="Acyl-CoA_dh_N"/>
    <property type="match status" value="1"/>
</dbReference>
<evidence type="ECO:0000256" key="6">
    <source>
        <dbReference type="RuleBase" id="RU362125"/>
    </source>
</evidence>
<evidence type="ECO:0000259" key="9">
    <source>
        <dbReference type="Pfam" id="PF02771"/>
    </source>
</evidence>
<evidence type="ECO:0000256" key="1">
    <source>
        <dbReference type="ARBA" id="ARBA00001974"/>
    </source>
</evidence>
<evidence type="ECO:0000256" key="2">
    <source>
        <dbReference type="ARBA" id="ARBA00009347"/>
    </source>
</evidence>
<keyword evidence="12" id="KW-1185">Reference proteome</keyword>
<evidence type="ECO:0000313" key="11">
    <source>
        <dbReference type="EMBL" id="MBK4717369.1"/>
    </source>
</evidence>
<dbReference type="Gene3D" id="1.10.540.10">
    <property type="entry name" value="Acyl-CoA dehydrogenase/oxidase, N-terminal domain"/>
    <property type="match status" value="1"/>
</dbReference>
<dbReference type="InterPro" id="IPR013786">
    <property type="entry name" value="AcylCoA_DH/ox_N"/>
</dbReference>
<accession>A0ABS1HRD5</accession>
<dbReference type="PANTHER" id="PTHR42803">
    <property type="entry name" value="ACYL-COA DEHYDROGENASE"/>
    <property type="match status" value="1"/>
</dbReference>
<dbReference type="Gene3D" id="2.40.110.10">
    <property type="entry name" value="Butyryl-CoA Dehydrogenase, subunit A, domain 2"/>
    <property type="match status" value="1"/>
</dbReference>
<dbReference type="SUPFAM" id="SSF47203">
    <property type="entry name" value="Acyl-CoA dehydrogenase C-terminal domain-like"/>
    <property type="match status" value="1"/>
</dbReference>
<feature type="domain" description="Acetyl-CoA dehydrogenase-like C-terminal" evidence="10">
    <location>
        <begin position="472"/>
        <end position="591"/>
    </location>
</feature>
<comment type="cofactor">
    <cofactor evidence="1 6">
        <name>FAD</name>
        <dbReference type="ChEBI" id="CHEBI:57692"/>
    </cofactor>
</comment>
<dbReference type="InterPro" id="IPR046373">
    <property type="entry name" value="Acyl-CoA_Oxase/DH_mid-dom_sf"/>
</dbReference>
<feature type="domain" description="Acyl-CoA oxidase/dehydrogenase middle" evidence="8">
    <location>
        <begin position="162"/>
        <end position="271"/>
    </location>
</feature>
<evidence type="ECO:0000313" key="12">
    <source>
        <dbReference type="Proteomes" id="UP000654452"/>
    </source>
</evidence>
<evidence type="ECO:0000256" key="4">
    <source>
        <dbReference type="ARBA" id="ARBA00022827"/>
    </source>
</evidence>
<dbReference type="InterPro" id="IPR036250">
    <property type="entry name" value="AcylCo_DH-like_C"/>
</dbReference>
<dbReference type="Pfam" id="PF00441">
    <property type="entry name" value="Acyl-CoA_dh_1"/>
    <property type="match status" value="1"/>
</dbReference>
<name>A0ABS1HRD5_9PROT</name>
<dbReference type="InterPro" id="IPR009075">
    <property type="entry name" value="AcylCo_DH/oxidase_C"/>
</dbReference>
<organism evidence="11 12">
    <name type="scientific">Azospirillum aestuarii</name>
    <dbReference type="NCBI Taxonomy" id="2802052"/>
    <lineage>
        <taxon>Bacteria</taxon>
        <taxon>Pseudomonadati</taxon>
        <taxon>Pseudomonadota</taxon>
        <taxon>Alphaproteobacteria</taxon>
        <taxon>Rhodospirillales</taxon>
        <taxon>Azospirillaceae</taxon>
        <taxon>Azospirillum</taxon>
    </lineage>
</organism>